<dbReference type="EMBL" id="FPLD01000096">
    <property type="protein sequence ID" value="SGZ09311.1"/>
    <property type="molecule type" value="Genomic_DNA"/>
</dbReference>
<evidence type="ECO:0000313" key="2">
    <source>
        <dbReference type="Proteomes" id="UP000183794"/>
    </source>
</evidence>
<sequence length="324" mass="35542">MLSSNIKIDSYGGGSGSDIRPPILIKPTQPTSAARCRNNHIKSVTPILKKKLAAAVFTNGSSYQAELQLLRSDSLTSINKKYLLSTTTPQLILNKQESELLVLQGTRPIILDTETLIPREYIGTSIQHATFVNSDSELLVSNNTSAISWLDIKNSGQTIKELALNSMVKYIASDPTGRYSAVLTQSKLYFIDNASRSITNEIPYTKSSIYSMSMLTDKIIISRAGTIDYIQFGNIVGSPIKVAYQFLSKDLLTQWMTSNGNSLHSTTLSHLLQAIGESDAISEDFTNIDIEWLPSGATTASEVTGARLSGYYRSERISITKALR</sequence>
<dbReference type="SUPFAM" id="SSF50969">
    <property type="entry name" value="YVTN repeat-like/Quinoprotein amine dehydrogenase"/>
    <property type="match status" value="1"/>
</dbReference>
<gene>
    <name evidence="1" type="ORF">NVI5450_3436</name>
</gene>
<name>A0A1L0BSZ9_9GAMM</name>
<protein>
    <submittedName>
        <fullName evidence="1">Uncharacterized protein</fullName>
    </submittedName>
</protein>
<organism evidence="1 2">
    <name type="scientific">Moritella viscosa</name>
    <dbReference type="NCBI Taxonomy" id="80854"/>
    <lineage>
        <taxon>Bacteria</taxon>
        <taxon>Pseudomonadati</taxon>
        <taxon>Pseudomonadota</taxon>
        <taxon>Gammaproteobacteria</taxon>
        <taxon>Alteromonadales</taxon>
        <taxon>Moritellaceae</taxon>
        <taxon>Moritella</taxon>
    </lineage>
</organism>
<dbReference type="InterPro" id="IPR011044">
    <property type="entry name" value="Quino_amine_DH_bsu"/>
</dbReference>
<reference evidence="1 2" key="1">
    <citation type="submission" date="2016-11" db="EMBL/GenBank/DDBJ databases">
        <authorList>
            <person name="Jaros S."/>
            <person name="Januszkiewicz K."/>
            <person name="Wedrychowicz H."/>
        </authorList>
    </citation>
    <scope>NUCLEOTIDE SEQUENCE [LARGE SCALE GENOMIC DNA]</scope>
    <source>
        <strain evidence="1">NVI 5450</strain>
    </source>
</reference>
<dbReference type="RefSeq" id="WP_075497732.1">
    <property type="nucleotide sequence ID" value="NZ_CAWRBC010000033.1"/>
</dbReference>
<dbReference type="AlphaFoldDB" id="A0A1L0BSZ9"/>
<accession>A0A1L0BSZ9</accession>
<evidence type="ECO:0000313" key="1">
    <source>
        <dbReference type="EMBL" id="SGZ09311.1"/>
    </source>
</evidence>
<dbReference type="OrthoDB" id="5837361at2"/>
<dbReference type="Proteomes" id="UP000183794">
    <property type="component" value="Unassembled WGS sequence"/>
</dbReference>
<proteinExistence type="predicted"/>